<feature type="repeat" description="ANK" evidence="3">
    <location>
        <begin position="220"/>
        <end position="252"/>
    </location>
</feature>
<evidence type="ECO:0000256" key="3">
    <source>
        <dbReference type="PROSITE-ProRule" id="PRU00023"/>
    </source>
</evidence>
<dbReference type="PRINTS" id="PR01415">
    <property type="entry name" value="ANKYRIN"/>
</dbReference>
<name>D7G6Z8_ECTSI</name>
<proteinExistence type="predicted"/>
<dbReference type="GO" id="GO:0005634">
    <property type="term" value="C:nucleus"/>
    <property type="evidence" value="ECO:0007669"/>
    <property type="project" value="TreeGrafter"/>
</dbReference>
<dbReference type="OrthoDB" id="195446at2759"/>
<evidence type="ECO:0000256" key="2">
    <source>
        <dbReference type="ARBA" id="ARBA00023043"/>
    </source>
</evidence>
<feature type="repeat" description="ANK" evidence="3">
    <location>
        <begin position="185"/>
        <end position="219"/>
    </location>
</feature>
<dbReference type="InterPro" id="IPR036770">
    <property type="entry name" value="Ankyrin_rpt-contain_sf"/>
</dbReference>
<feature type="repeat" description="ANK" evidence="3">
    <location>
        <begin position="13"/>
        <end position="45"/>
    </location>
</feature>
<dbReference type="GO" id="GO:0045944">
    <property type="term" value="P:positive regulation of transcription by RNA polymerase II"/>
    <property type="evidence" value="ECO:0007669"/>
    <property type="project" value="TreeGrafter"/>
</dbReference>
<sequence length="317" mass="33619">MIAGADPNVLDIGKRSPLHLAAEAGHHRVVRVILLKGADVDKLTCLSKTPLRLAASKGHTLCVSERLLGRADKDRAGSFLGTTPLVQRGRKQPPRCRQEALTAGADSRRPTLGHYFPFDIAARRGHANILKAFLETGTEVVAADGNGWTALHGAASGIPSLDNRGTIRVLLEAGVNVNAKATCRSLYTPLHLTVDYRVASVGMVGALLEGGADVNARAERDQTPLHVAGGRSNVAAVELLLRCGVDEKLTNDDGDTPADVIGAADHAGHMVDNEADNQRILRMLARAPADMASPRLAGAEPLPPDQGGDRDRKRELQ</sequence>
<dbReference type="PROSITE" id="PS50088">
    <property type="entry name" value="ANK_REPEAT"/>
    <property type="match status" value="4"/>
</dbReference>
<reference evidence="5 6" key="1">
    <citation type="journal article" date="2010" name="Nature">
        <title>The Ectocarpus genome and the independent evolution of multicellularity in brown algae.</title>
        <authorList>
            <person name="Cock J.M."/>
            <person name="Sterck L."/>
            <person name="Rouze P."/>
            <person name="Scornet D."/>
            <person name="Allen A.E."/>
            <person name="Amoutzias G."/>
            <person name="Anthouard V."/>
            <person name="Artiguenave F."/>
            <person name="Aury J.M."/>
            <person name="Badger J.H."/>
            <person name="Beszteri B."/>
            <person name="Billiau K."/>
            <person name="Bonnet E."/>
            <person name="Bothwell J.H."/>
            <person name="Bowler C."/>
            <person name="Boyen C."/>
            <person name="Brownlee C."/>
            <person name="Carrano C.J."/>
            <person name="Charrier B."/>
            <person name="Cho G.Y."/>
            <person name="Coelho S.M."/>
            <person name="Collen J."/>
            <person name="Corre E."/>
            <person name="Da Silva C."/>
            <person name="Delage L."/>
            <person name="Delaroque N."/>
            <person name="Dittami S.M."/>
            <person name="Doulbeau S."/>
            <person name="Elias M."/>
            <person name="Farnham G."/>
            <person name="Gachon C.M."/>
            <person name="Gschloessl B."/>
            <person name="Heesch S."/>
            <person name="Jabbari K."/>
            <person name="Jubin C."/>
            <person name="Kawai H."/>
            <person name="Kimura K."/>
            <person name="Kloareg B."/>
            <person name="Kupper F.C."/>
            <person name="Lang D."/>
            <person name="Le Bail A."/>
            <person name="Leblanc C."/>
            <person name="Lerouge P."/>
            <person name="Lohr M."/>
            <person name="Lopez P.J."/>
            <person name="Martens C."/>
            <person name="Maumus F."/>
            <person name="Michel G."/>
            <person name="Miranda-Saavedra D."/>
            <person name="Morales J."/>
            <person name="Moreau H."/>
            <person name="Motomura T."/>
            <person name="Nagasato C."/>
            <person name="Napoli C.A."/>
            <person name="Nelson D.R."/>
            <person name="Nyvall-Collen P."/>
            <person name="Peters A.F."/>
            <person name="Pommier C."/>
            <person name="Potin P."/>
            <person name="Poulain J."/>
            <person name="Quesneville H."/>
            <person name="Read B."/>
            <person name="Rensing S.A."/>
            <person name="Ritter A."/>
            <person name="Rousvoal S."/>
            <person name="Samanta M."/>
            <person name="Samson G."/>
            <person name="Schroeder D.C."/>
            <person name="Segurens B."/>
            <person name="Strittmatter M."/>
            <person name="Tonon T."/>
            <person name="Tregear J.W."/>
            <person name="Valentin K."/>
            <person name="von Dassow P."/>
            <person name="Yamagishi T."/>
            <person name="Van de Peer Y."/>
            <person name="Wincker P."/>
        </authorList>
    </citation>
    <scope>NUCLEOTIDE SEQUENCE [LARGE SCALE GENOMIC DNA]</scope>
    <source>
        <strain evidence="6">Ec32 / CCAP1310/4</strain>
    </source>
</reference>
<accession>D7G6Z8</accession>
<dbReference type="EMBL" id="FN649035">
    <property type="protein sequence ID" value="CBJ25691.1"/>
    <property type="molecule type" value="Genomic_DNA"/>
</dbReference>
<keyword evidence="6" id="KW-1185">Reference proteome</keyword>
<dbReference type="AlphaFoldDB" id="D7G6Z8"/>
<dbReference type="PANTHER" id="PTHR24193:SF121">
    <property type="entry name" value="ADA2A-CONTAINING COMPLEX COMPONENT 3, ISOFORM D"/>
    <property type="match status" value="1"/>
</dbReference>
<dbReference type="STRING" id="2880.D7G6Z8"/>
<dbReference type="EMBL" id="FN649727">
    <property type="protein sequence ID" value="CBJ25691.1"/>
    <property type="molecule type" value="Genomic_DNA"/>
</dbReference>
<dbReference type="PROSITE" id="PS50297">
    <property type="entry name" value="ANK_REP_REGION"/>
    <property type="match status" value="2"/>
</dbReference>
<gene>
    <name evidence="5" type="ORF">Esi_0008_0115</name>
</gene>
<feature type="repeat" description="ANK" evidence="3">
    <location>
        <begin position="146"/>
        <end position="182"/>
    </location>
</feature>
<protein>
    <submittedName>
        <fullName evidence="5">Similar to ankyrin 2,3/unc44</fullName>
    </submittedName>
</protein>
<keyword evidence="1" id="KW-0677">Repeat</keyword>
<dbReference type="GO" id="GO:0000976">
    <property type="term" value="F:transcription cis-regulatory region binding"/>
    <property type="evidence" value="ECO:0007669"/>
    <property type="project" value="TreeGrafter"/>
</dbReference>
<evidence type="ECO:0000256" key="4">
    <source>
        <dbReference type="SAM" id="MobiDB-lite"/>
    </source>
</evidence>
<feature type="compositionally biased region" description="Basic and acidic residues" evidence="4">
    <location>
        <begin position="307"/>
        <end position="317"/>
    </location>
</feature>
<dbReference type="Pfam" id="PF00023">
    <property type="entry name" value="Ank"/>
    <property type="match status" value="1"/>
</dbReference>
<dbReference type="Proteomes" id="UP000002630">
    <property type="component" value="Linkage Group LG02"/>
</dbReference>
<feature type="region of interest" description="Disordered" evidence="4">
    <location>
        <begin position="291"/>
        <end position="317"/>
    </location>
</feature>
<dbReference type="InParanoid" id="D7G6Z8"/>
<dbReference type="eggNOG" id="KOG4177">
    <property type="taxonomic scope" value="Eukaryota"/>
</dbReference>
<dbReference type="PANTHER" id="PTHR24193">
    <property type="entry name" value="ANKYRIN REPEAT PROTEIN"/>
    <property type="match status" value="1"/>
</dbReference>
<dbReference type="SMART" id="SM00248">
    <property type="entry name" value="ANK"/>
    <property type="match status" value="6"/>
</dbReference>
<dbReference type="Gene3D" id="1.25.40.20">
    <property type="entry name" value="Ankyrin repeat-containing domain"/>
    <property type="match status" value="2"/>
</dbReference>
<dbReference type="OMA" id="DIECEDQ"/>
<evidence type="ECO:0000256" key="1">
    <source>
        <dbReference type="ARBA" id="ARBA00022737"/>
    </source>
</evidence>
<dbReference type="InterPro" id="IPR050663">
    <property type="entry name" value="Ankyrin-SOCS_Box"/>
</dbReference>
<evidence type="ECO:0000313" key="6">
    <source>
        <dbReference type="Proteomes" id="UP000002630"/>
    </source>
</evidence>
<dbReference type="Pfam" id="PF12796">
    <property type="entry name" value="Ank_2"/>
    <property type="match status" value="2"/>
</dbReference>
<dbReference type="InterPro" id="IPR002110">
    <property type="entry name" value="Ankyrin_rpt"/>
</dbReference>
<organism evidence="5 6">
    <name type="scientific">Ectocarpus siliculosus</name>
    <name type="common">Brown alga</name>
    <name type="synonym">Conferva siliculosa</name>
    <dbReference type="NCBI Taxonomy" id="2880"/>
    <lineage>
        <taxon>Eukaryota</taxon>
        <taxon>Sar</taxon>
        <taxon>Stramenopiles</taxon>
        <taxon>Ochrophyta</taxon>
        <taxon>PX clade</taxon>
        <taxon>Phaeophyceae</taxon>
        <taxon>Ectocarpales</taxon>
        <taxon>Ectocarpaceae</taxon>
        <taxon>Ectocarpus</taxon>
    </lineage>
</organism>
<keyword evidence="2 3" id="KW-0040">ANK repeat</keyword>
<dbReference type="SUPFAM" id="SSF48403">
    <property type="entry name" value="Ankyrin repeat"/>
    <property type="match status" value="1"/>
</dbReference>
<evidence type="ECO:0000313" key="5">
    <source>
        <dbReference type="EMBL" id="CBJ25691.1"/>
    </source>
</evidence>